<evidence type="ECO:0000256" key="2">
    <source>
        <dbReference type="ARBA" id="ARBA00005369"/>
    </source>
</evidence>
<dbReference type="EMBL" id="JBHSBI010000001">
    <property type="protein sequence ID" value="MFC4005808.1"/>
    <property type="molecule type" value="Genomic_DNA"/>
</dbReference>
<dbReference type="InterPro" id="IPR000682">
    <property type="entry name" value="PCMT"/>
</dbReference>
<dbReference type="SUPFAM" id="SSF53335">
    <property type="entry name" value="S-adenosyl-L-methionine-dependent methyltransferases"/>
    <property type="match status" value="1"/>
</dbReference>
<dbReference type="EC" id="2.1.1.77" evidence="3"/>
<evidence type="ECO:0000313" key="13">
    <source>
        <dbReference type="EMBL" id="MFC4005808.1"/>
    </source>
</evidence>
<keyword evidence="5" id="KW-0963">Cytoplasm</keyword>
<comment type="subcellular location">
    <subcellularLocation>
        <location evidence="1">Cytoplasm</location>
    </subcellularLocation>
</comment>
<evidence type="ECO:0000256" key="8">
    <source>
        <dbReference type="ARBA" id="ARBA00022691"/>
    </source>
</evidence>
<keyword evidence="6 13" id="KW-0489">Methyltransferase</keyword>
<protein>
    <recommendedName>
        <fullName evidence="4">Protein-L-isoaspartate O-methyltransferase</fullName>
        <ecNumber evidence="3">2.1.1.77</ecNumber>
    </recommendedName>
    <alternativeName>
        <fullName evidence="11">L-isoaspartyl protein carboxyl methyltransferase</fullName>
    </alternativeName>
    <alternativeName>
        <fullName evidence="9">Protein L-isoaspartyl methyltransferase</fullName>
    </alternativeName>
    <alternativeName>
        <fullName evidence="10">Protein-beta-aspartate methyltransferase</fullName>
    </alternativeName>
</protein>
<keyword evidence="8" id="KW-0949">S-adenosyl-L-methionine</keyword>
<organism evidence="13 14">
    <name type="scientific">Nonomuraea purpurea</name>
    <dbReference type="NCBI Taxonomy" id="1849276"/>
    <lineage>
        <taxon>Bacteria</taxon>
        <taxon>Bacillati</taxon>
        <taxon>Actinomycetota</taxon>
        <taxon>Actinomycetes</taxon>
        <taxon>Streptosporangiales</taxon>
        <taxon>Streptosporangiaceae</taxon>
        <taxon>Nonomuraea</taxon>
    </lineage>
</organism>
<evidence type="ECO:0000256" key="5">
    <source>
        <dbReference type="ARBA" id="ARBA00022490"/>
    </source>
</evidence>
<gene>
    <name evidence="13" type="ORF">ACFOY2_01140</name>
</gene>
<comment type="caution">
    <text evidence="13">The sequence shown here is derived from an EMBL/GenBank/DDBJ whole genome shotgun (WGS) entry which is preliminary data.</text>
</comment>
<evidence type="ECO:0000256" key="11">
    <source>
        <dbReference type="ARBA" id="ARBA00031350"/>
    </source>
</evidence>
<evidence type="ECO:0000256" key="4">
    <source>
        <dbReference type="ARBA" id="ARBA00013346"/>
    </source>
</evidence>
<evidence type="ECO:0000256" key="1">
    <source>
        <dbReference type="ARBA" id="ARBA00004496"/>
    </source>
</evidence>
<dbReference type="Proteomes" id="UP001595851">
    <property type="component" value="Unassembled WGS sequence"/>
</dbReference>
<dbReference type="Pfam" id="PF01135">
    <property type="entry name" value="PCMT"/>
    <property type="match status" value="1"/>
</dbReference>
<evidence type="ECO:0000256" key="12">
    <source>
        <dbReference type="SAM" id="MobiDB-lite"/>
    </source>
</evidence>
<evidence type="ECO:0000256" key="7">
    <source>
        <dbReference type="ARBA" id="ARBA00022679"/>
    </source>
</evidence>
<evidence type="ECO:0000256" key="6">
    <source>
        <dbReference type="ARBA" id="ARBA00022603"/>
    </source>
</evidence>
<evidence type="ECO:0000313" key="14">
    <source>
        <dbReference type="Proteomes" id="UP001595851"/>
    </source>
</evidence>
<keyword evidence="7" id="KW-0808">Transferase</keyword>
<accession>A0ABV8FVZ8</accession>
<keyword evidence="14" id="KW-1185">Reference proteome</keyword>
<reference evidence="14" key="1">
    <citation type="journal article" date="2019" name="Int. J. Syst. Evol. Microbiol.">
        <title>The Global Catalogue of Microorganisms (GCM) 10K type strain sequencing project: providing services to taxonomists for standard genome sequencing and annotation.</title>
        <authorList>
            <consortium name="The Broad Institute Genomics Platform"/>
            <consortium name="The Broad Institute Genome Sequencing Center for Infectious Disease"/>
            <person name="Wu L."/>
            <person name="Ma J."/>
        </authorList>
    </citation>
    <scope>NUCLEOTIDE SEQUENCE [LARGE SCALE GENOMIC DNA]</scope>
    <source>
        <strain evidence="14">TBRC 1276</strain>
    </source>
</reference>
<name>A0ABV8FVZ8_9ACTN</name>
<dbReference type="GO" id="GO:0008168">
    <property type="term" value="F:methyltransferase activity"/>
    <property type="evidence" value="ECO:0007669"/>
    <property type="project" value="UniProtKB-KW"/>
</dbReference>
<feature type="region of interest" description="Disordered" evidence="12">
    <location>
        <begin position="251"/>
        <end position="270"/>
    </location>
</feature>
<dbReference type="Gene3D" id="3.40.50.150">
    <property type="entry name" value="Vaccinia Virus protein VP39"/>
    <property type="match status" value="1"/>
</dbReference>
<dbReference type="GO" id="GO:0032259">
    <property type="term" value="P:methylation"/>
    <property type="evidence" value="ECO:0007669"/>
    <property type="project" value="UniProtKB-KW"/>
</dbReference>
<dbReference type="InterPro" id="IPR029063">
    <property type="entry name" value="SAM-dependent_MTases_sf"/>
</dbReference>
<comment type="similarity">
    <text evidence="2">Belongs to the methyltransferase superfamily. L-isoaspartyl/D-aspartyl protein methyltransferase family.</text>
</comment>
<evidence type="ECO:0000256" key="10">
    <source>
        <dbReference type="ARBA" id="ARBA00031323"/>
    </source>
</evidence>
<evidence type="ECO:0000256" key="9">
    <source>
        <dbReference type="ARBA" id="ARBA00030757"/>
    </source>
</evidence>
<evidence type="ECO:0000256" key="3">
    <source>
        <dbReference type="ARBA" id="ARBA00011890"/>
    </source>
</evidence>
<proteinExistence type="inferred from homology"/>
<dbReference type="PANTHER" id="PTHR11579:SF0">
    <property type="entry name" value="PROTEIN-L-ISOASPARTATE(D-ASPARTATE) O-METHYLTRANSFERASE"/>
    <property type="match status" value="1"/>
</dbReference>
<dbReference type="CDD" id="cd02440">
    <property type="entry name" value="AdoMet_MTases"/>
    <property type="match status" value="1"/>
</dbReference>
<dbReference type="RefSeq" id="WP_379525977.1">
    <property type="nucleotide sequence ID" value="NZ_JBHSBI010000001.1"/>
</dbReference>
<dbReference type="PANTHER" id="PTHR11579">
    <property type="entry name" value="PROTEIN-L-ISOASPARTATE O-METHYLTRANSFERASE"/>
    <property type="match status" value="1"/>
</dbReference>
<sequence>MDTKARIDHLIGLIRAEDGVSQAVADAIRAVPRHLFIPTVALATPSDGKPFVIDRDANPVGWWDAVYSPHPIVTQLDDGATDIRHGRGDYSSSASSPSTVADLLRLADIKPGHRVLEVGTGTGWTAALLSHLVGGHGEVTSIEVDAAVAEQAEKNLSGAGFQPRLLVGDGALGCADEAPYDRVHVTCGVRTVPYSWVEQTRPGGLIVTPYNPAFGDDHSLRLTVTPDGTAVGRIAGYAGYMLMRSQRFEQGRPARTPKEKHYPTTRVDPRTIGDVPAGATLAMATLTGLACHAGYDGEEYRTYLSDPGDPHSWAVATWRPGADEYEVFQVGERPLWEEVVDAYFRWVSWGSPHYSRYGITVRPEGQAIWLDRPDNVLNHQQA</sequence>